<proteinExistence type="predicted"/>
<feature type="modified residue" description="4-aspartylphosphate" evidence="6">
    <location>
        <position position="54"/>
    </location>
</feature>
<dbReference type="Gene3D" id="6.10.250.690">
    <property type="match status" value="1"/>
</dbReference>
<dbReference type="SMART" id="SM00862">
    <property type="entry name" value="Trans_reg_C"/>
    <property type="match status" value="1"/>
</dbReference>
<dbReference type="Pfam" id="PF00486">
    <property type="entry name" value="Trans_reg_C"/>
    <property type="match status" value="1"/>
</dbReference>
<dbReference type="InterPro" id="IPR001867">
    <property type="entry name" value="OmpR/PhoB-type_DNA-bd"/>
</dbReference>
<dbReference type="InterPro" id="IPR001789">
    <property type="entry name" value="Sig_transdc_resp-reg_receiver"/>
</dbReference>
<feature type="domain" description="OmpR/PhoB-type" evidence="9">
    <location>
        <begin position="133"/>
        <end position="230"/>
    </location>
</feature>
<comment type="caution">
    <text evidence="10">The sequence shown here is derived from an EMBL/GenBank/DDBJ whole genome shotgun (WGS) entry which is preliminary data.</text>
</comment>
<reference evidence="10 11" key="1">
    <citation type="submission" date="2020-08" db="EMBL/GenBank/DDBJ databases">
        <title>Genome public.</title>
        <authorList>
            <person name="Liu C."/>
            <person name="Sun Q."/>
        </authorList>
    </citation>
    <scope>NUCLEOTIDE SEQUENCE [LARGE SCALE GENOMIC DNA]</scope>
    <source>
        <strain evidence="10 11">BX3</strain>
    </source>
</reference>
<dbReference type="Gene3D" id="3.40.50.2300">
    <property type="match status" value="1"/>
</dbReference>
<dbReference type="PROSITE" id="PS50110">
    <property type="entry name" value="RESPONSE_REGULATORY"/>
    <property type="match status" value="1"/>
</dbReference>
<keyword evidence="11" id="KW-1185">Reference proteome</keyword>
<dbReference type="PANTHER" id="PTHR48111">
    <property type="entry name" value="REGULATOR OF RPOS"/>
    <property type="match status" value="1"/>
</dbReference>
<feature type="DNA-binding region" description="OmpR/PhoB-type" evidence="7">
    <location>
        <begin position="133"/>
        <end position="230"/>
    </location>
</feature>
<dbReference type="CDD" id="cd17574">
    <property type="entry name" value="REC_OmpR"/>
    <property type="match status" value="1"/>
</dbReference>
<comment type="function">
    <text evidence="5">May play the central regulatory role in sporulation. It may be an element of the effector pathway responsible for the activation of sporulation genes in response to nutritional stress. Spo0A may act in concert with spo0H (a sigma factor) to control the expression of some genes that are critical to the sporulation process.</text>
</comment>
<dbReference type="Gene3D" id="1.10.10.10">
    <property type="entry name" value="Winged helix-like DNA-binding domain superfamily/Winged helix DNA-binding domain"/>
    <property type="match status" value="1"/>
</dbReference>
<gene>
    <name evidence="10" type="ORF">H8700_04730</name>
</gene>
<dbReference type="Proteomes" id="UP000637513">
    <property type="component" value="Unassembled WGS sequence"/>
</dbReference>
<keyword evidence="3 7" id="KW-0238">DNA-binding</keyword>
<dbReference type="InterPro" id="IPR036388">
    <property type="entry name" value="WH-like_DNA-bd_sf"/>
</dbReference>
<evidence type="ECO:0000256" key="2">
    <source>
        <dbReference type="ARBA" id="ARBA00023015"/>
    </source>
</evidence>
<evidence type="ECO:0000256" key="5">
    <source>
        <dbReference type="ARBA" id="ARBA00024867"/>
    </source>
</evidence>
<evidence type="ECO:0000256" key="4">
    <source>
        <dbReference type="ARBA" id="ARBA00023163"/>
    </source>
</evidence>
<evidence type="ECO:0000313" key="11">
    <source>
        <dbReference type="Proteomes" id="UP000637513"/>
    </source>
</evidence>
<dbReference type="InterPro" id="IPR039420">
    <property type="entry name" value="WalR-like"/>
</dbReference>
<dbReference type="EMBL" id="JACRSW010000015">
    <property type="protein sequence ID" value="MBC8557010.1"/>
    <property type="molecule type" value="Genomic_DNA"/>
</dbReference>
<sequence length="231" mass="26663">MGYRIIVADDEAEIRELFRLYLEKEGYEVLEAADGEEALDLLAKEKDIAMLILDIMMPKKDGFHVLKEIREQRNLPVIILSAKTTDNDKILGLDLGADDYIGKPFNPLEAVARINSNIRRFYSLGANDSKAAKKILKVKDLTLDLDSCILRRGEEVIELSSTEYRLMELFMSNPGKIYTKQQIYEYGWQEEYFIADNNIMVCISKLRAKLSEDGNRYIRTVRGLGYRFEEE</sequence>
<dbReference type="SMART" id="SM00448">
    <property type="entry name" value="REC"/>
    <property type="match status" value="1"/>
</dbReference>
<keyword evidence="4" id="KW-0804">Transcription</keyword>
<dbReference type="CDD" id="cd00383">
    <property type="entry name" value="trans_reg_C"/>
    <property type="match status" value="1"/>
</dbReference>
<keyword evidence="2" id="KW-0805">Transcription regulation</keyword>
<evidence type="ECO:0000256" key="3">
    <source>
        <dbReference type="ARBA" id="ARBA00023125"/>
    </source>
</evidence>
<evidence type="ECO:0000313" key="10">
    <source>
        <dbReference type="EMBL" id="MBC8557010.1"/>
    </source>
</evidence>
<dbReference type="InterPro" id="IPR011006">
    <property type="entry name" value="CheY-like_superfamily"/>
</dbReference>
<evidence type="ECO:0000256" key="7">
    <source>
        <dbReference type="PROSITE-ProRule" id="PRU01091"/>
    </source>
</evidence>
<evidence type="ECO:0000259" key="9">
    <source>
        <dbReference type="PROSITE" id="PS51755"/>
    </source>
</evidence>
<evidence type="ECO:0000256" key="1">
    <source>
        <dbReference type="ARBA" id="ARBA00018672"/>
    </source>
</evidence>
<organism evidence="10 11">
    <name type="scientific">Jutongia hominis</name>
    <dbReference type="NCBI Taxonomy" id="2763664"/>
    <lineage>
        <taxon>Bacteria</taxon>
        <taxon>Bacillati</taxon>
        <taxon>Bacillota</taxon>
        <taxon>Clostridia</taxon>
        <taxon>Lachnospirales</taxon>
        <taxon>Lachnospiraceae</taxon>
        <taxon>Jutongia</taxon>
    </lineage>
</organism>
<feature type="domain" description="Response regulatory" evidence="8">
    <location>
        <begin position="4"/>
        <end position="118"/>
    </location>
</feature>
<dbReference type="RefSeq" id="WP_249303868.1">
    <property type="nucleotide sequence ID" value="NZ_JACRSW010000015.1"/>
</dbReference>
<dbReference type="PANTHER" id="PTHR48111:SF2">
    <property type="entry name" value="RESPONSE REGULATOR SAER"/>
    <property type="match status" value="1"/>
</dbReference>
<evidence type="ECO:0000256" key="6">
    <source>
        <dbReference type="PROSITE-ProRule" id="PRU00169"/>
    </source>
</evidence>
<accession>A0ABR7MT94</accession>
<evidence type="ECO:0000259" key="8">
    <source>
        <dbReference type="PROSITE" id="PS50110"/>
    </source>
</evidence>
<dbReference type="PROSITE" id="PS51755">
    <property type="entry name" value="OMPR_PHOB"/>
    <property type="match status" value="1"/>
</dbReference>
<dbReference type="SUPFAM" id="SSF52172">
    <property type="entry name" value="CheY-like"/>
    <property type="match status" value="1"/>
</dbReference>
<dbReference type="Pfam" id="PF00072">
    <property type="entry name" value="Response_reg"/>
    <property type="match status" value="1"/>
</dbReference>
<keyword evidence="6" id="KW-0597">Phosphoprotein</keyword>
<name>A0ABR7MT94_9FIRM</name>
<protein>
    <recommendedName>
        <fullName evidence="1">Stage 0 sporulation protein A homolog</fullName>
    </recommendedName>
</protein>